<organism evidence="4 5">
    <name type="scientific">Magallana gigas</name>
    <name type="common">Pacific oyster</name>
    <name type="synonym">Crassostrea gigas</name>
    <dbReference type="NCBI Taxonomy" id="29159"/>
    <lineage>
        <taxon>Eukaryota</taxon>
        <taxon>Metazoa</taxon>
        <taxon>Spiralia</taxon>
        <taxon>Lophotrochozoa</taxon>
        <taxon>Mollusca</taxon>
        <taxon>Bivalvia</taxon>
        <taxon>Autobranchia</taxon>
        <taxon>Pteriomorphia</taxon>
        <taxon>Ostreida</taxon>
        <taxon>Ostreoidea</taxon>
        <taxon>Ostreidae</taxon>
        <taxon>Magallana</taxon>
    </lineage>
</organism>
<keyword evidence="2" id="KW-1133">Transmembrane helix</keyword>
<dbReference type="InterPro" id="IPR002889">
    <property type="entry name" value="WSC_carb-bd"/>
</dbReference>
<evidence type="ECO:0000313" key="5">
    <source>
        <dbReference type="Proteomes" id="UP000005408"/>
    </source>
</evidence>
<keyword evidence="5" id="KW-1185">Reference proteome</keyword>
<protein>
    <recommendedName>
        <fullName evidence="3">WSC domain-containing protein</fullName>
    </recommendedName>
</protein>
<evidence type="ECO:0000256" key="1">
    <source>
        <dbReference type="SAM" id="MobiDB-lite"/>
    </source>
</evidence>
<keyword evidence="2" id="KW-0812">Transmembrane</keyword>
<dbReference type="EnsemblMetazoa" id="G30106.1">
    <property type="protein sequence ID" value="G30106.1:cds"/>
    <property type="gene ID" value="G30106"/>
</dbReference>
<reference evidence="4" key="1">
    <citation type="submission" date="2022-08" db="UniProtKB">
        <authorList>
            <consortium name="EnsemblMetazoa"/>
        </authorList>
    </citation>
    <scope>IDENTIFICATION</scope>
    <source>
        <strain evidence="4">05x7-T-G4-1.051#20</strain>
    </source>
</reference>
<keyword evidence="2" id="KW-0472">Membrane</keyword>
<feature type="region of interest" description="Disordered" evidence="1">
    <location>
        <begin position="543"/>
        <end position="562"/>
    </location>
</feature>
<proteinExistence type="predicted"/>
<accession>A0A8W8LUA8</accession>
<dbReference type="Proteomes" id="UP000005408">
    <property type="component" value="Unassembled WGS sequence"/>
</dbReference>
<feature type="domain" description="WSC" evidence="3">
    <location>
        <begin position="148"/>
        <end position="242"/>
    </location>
</feature>
<sequence>MDLAGDTAEETFALTDLQYRRAGEELLIEDETITGDKTTHTRIKISVRTVVSTITKMSDVPQKESSVPNADHGIISQKCAKVYRGFVTMYACWLIHFLITLTAISQSKAFTWFDAQKECREKNQSLTQRENESTSFYWTGLYKKRSQWIKIIGCYATSEIQNVINKTFELSISSPPLCQERCLQEKQYLFALQAKKCICLSDSFDYFQNWLTPSNCTYICNGSGLLSTECGGKSAFNVFLTDTTDLSVRSRCLSLQCGDFPIFSDHGCKDSLRTICIKPVDDNTTAKSWKKMKEYCKSIGVYPIGNLTLSNTTMACMESMHTNPTPLWTGIVRDLYEKKEQGQLMPKSEQLLIKRCMLCYFNASINEYECQYKSCNKSLATEVFCSKKDASTTTVPANTDTNYSATTTRTFSTKHNISSTSVSQTTSIVSTDLKITGSKVSKTTPFVSNDLEKIRGKDKSAAIIVPVIIVTLVLFVFAVAMILYVRRRKEGTEEDTNGGGRGKSQKIQSTNYSNVENHTENNYFVLQKSNPSYELAGECIVGSESPYNETEDGTYDHLGNKDARKTPVEDIYNHTSRADLSDLSDYDVTDHKHFNVEDSTYDHAGVRYSSYGHIDLHPIEETDYSVLS</sequence>
<dbReference type="AlphaFoldDB" id="A0A8W8LUA8"/>
<name>A0A8W8LUA8_MAGGI</name>
<evidence type="ECO:0000259" key="3">
    <source>
        <dbReference type="PROSITE" id="PS51212"/>
    </source>
</evidence>
<evidence type="ECO:0000256" key="2">
    <source>
        <dbReference type="SAM" id="Phobius"/>
    </source>
</evidence>
<evidence type="ECO:0000313" key="4">
    <source>
        <dbReference type="EnsemblMetazoa" id="G30106.1:cds"/>
    </source>
</evidence>
<dbReference type="PROSITE" id="PS51212">
    <property type="entry name" value="WSC"/>
    <property type="match status" value="1"/>
</dbReference>
<feature type="transmembrane region" description="Helical" evidence="2">
    <location>
        <begin position="463"/>
        <end position="485"/>
    </location>
</feature>